<keyword evidence="2" id="KW-0805">Transcription regulation</keyword>
<dbReference type="InterPro" id="IPR005158">
    <property type="entry name" value="BTAD"/>
</dbReference>
<dbReference type="PANTHER" id="PTHR35807:SF1">
    <property type="entry name" value="TRANSCRIPTIONAL REGULATOR REDD"/>
    <property type="match status" value="1"/>
</dbReference>
<dbReference type="InterPro" id="IPR011990">
    <property type="entry name" value="TPR-like_helical_dom_sf"/>
</dbReference>
<dbReference type="Pfam" id="PF03704">
    <property type="entry name" value="BTAD"/>
    <property type="match status" value="1"/>
</dbReference>
<dbReference type="EMBL" id="QYCY01000002">
    <property type="protein sequence ID" value="RLV75632.1"/>
    <property type="molecule type" value="Genomic_DNA"/>
</dbReference>
<accession>A0A3L8R9J8</accession>
<sequence length="1009" mass="108073">MSSGDPGQRGGVPPRLPGHVIPRPRLVRRIHRLLDRYPVLVVAASAGSGKTTAVVQAAQALSGPVAWASLAGMPGDAGPGAGGPALTRLLAAAVEPHVPAAATALTGAPARGLSASEAGALLAGALAGTDLVLVLDRVETIGGWAGAEGLLDALVGGLPEGPRLVLVSRVELPPGLGGLGDVHRVAFIEDGELAFDAAEAAEALRGTDRGDDRGTDRGDDPSRLVAATGGWVTGVLYDWWGADAAASAAQHECLAAELMTQLTPAEAALLVRTSLLDDGVTAERANALGLVSPDRTMAALRGRRLPLDWSADGSRMVALPRFRHHLQREIECLDADTLRVLRRGYATLLQGRGRHEDAVAELLMSGDTTAARHVAERALPDVLGRFDLTTAEGWLDRMRPAPTPSLASAALRVAFGLEQCWRGVRLADHHGRAWWSGLAEQPGGEEDLALLVWCLWHAGRIDGAREILGVMPPGHPRDIAAAVLALADDSTPRLAPDVLDRVAGPLEAMVMRIAYRSGHLRELRDGTSGTWRRVAGTPWRVAALRAEGCISQAEEAYAAVGDGPGPVWLAAFEAAELMAELGRRDEAWSALLAGRRRIASTGSRVYEILSLLLEAKLALRLDRDPPRAARALAEAERRGCARYAFTAELADTWRGLELLLAGRDHDAVPHLTTAVSAMRAGDRHLELPTAAVYLSEALWRTGDEDGADAAADLALEVATAQGPRNLLLQALEDMPSVAVRRADAEPAHSSRWHELVSALATARPVTGCAEPRLTLEDFGPVRLAVDGREVHPRLAKSVELLAYLLDRPSASARRRALLDALFPGRSDTTARSYLRQAVYRLREVLPDGLSLRQDGDVYRLTPASAVVSASGTLRRLLAEAARQDGEHRWDTLRRALAIAERGSYFDSLSTHWLDTRRAELDSALLRARMDAAAVALRLGRVRETRRLARAVLDSDPYRERAWRLALCAAEAAGADDELLDLYRGYLGVMKELGVGPSADLRRLVDRLRR</sequence>
<dbReference type="SUPFAM" id="SSF48452">
    <property type="entry name" value="TPR-like"/>
    <property type="match status" value="1"/>
</dbReference>
<evidence type="ECO:0000256" key="2">
    <source>
        <dbReference type="ARBA" id="ARBA00023015"/>
    </source>
</evidence>
<dbReference type="RefSeq" id="WP_148717879.1">
    <property type="nucleotide sequence ID" value="NC_022785.1"/>
</dbReference>
<dbReference type="Gene3D" id="1.10.10.10">
    <property type="entry name" value="Winged helix-like DNA-binding domain superfamily/Winged helix DNA-binding domain"/>
    <property type="match status" value="1"/>
</dbReference>
<name>A0A3L8R9J8_STRRN</name>
<evidence type="ECO:0000313" key="6">
    <source>
        <dbReference type="EMBL" id="RLV75632.1"/>
    </source>
</evidence>
<feature type="region of interest" description="Disordered" evidence="4">
    <location>
        <begin position="1"/>
        <end position="20"/>
    </location>
</feature>
<gene>
    <name evidence="6" type="ORF">D3C57_140440</name>
</gene>
<dbReference type="SUPFAM" id="SSF46894">
    <property type="entry name" value="C-terminal effector domain of the bipartite response regulators"/>
    <property type="match status" value="1"/>
</dbReference>
<keyword evidence="1" id="KW-0902">Two-component regulatory system</keyword>
<feature type="domain" description="Bacterial transcriptional activator" evidence="5">
    <location>
        <begin position="870"/>
        <end position="1008"/>
    </location>
</feature>
<dbReference type="STRING" id="1343740.M271_03100"/>
<protein>
    <recommendedName>
        <fullName evidence="5">Bacterial transcriptional activator domain-containing protein</fullName>
    </recommendedName>
</protein>
<organism evidence="6 7">
    <name type="scientific">Streptomyces rapamycinicus (strain ATCC 29253 / DSM 41530 / NRRL 5491 / AYB-994)</name>
    <name type="common">Streptomyces hygroscopicus (strain ATCC 29253)</name>
    <dbReference type="NCBI Taxonomy" id="1343740"/>
    <lineage>
        <taxon>Bacteria</taxon>
        <taxon>Bacillati</taxon>
        <taxon>Actinomycetota</taxon>
        <taxon>Actinomycetes</taxon>
        <taxon>Kitasatosporales</taxon>
        <taxon>Streptomycetaceae</taxon>
        <taxon>Streptomyces</taxon>
        <taxon>Streptomyces violaceusniger group</taxon>
    </lineage>
</organism>
<evidence type="ECO:0000256" key="3">
    <source>
        <dbReference type="ARBA" id="ARBA00023163"/>
    </source>
</evidence>
<dbReference type="GO" id="GO:0003677">
    <property type="term" value="F:DNA binding"/>
    <property type="evidence" value="ECO:0007669"/>
    <property type="project" value="InterPro"/>
</dbReference>
<dbReference type="InterPro" id="IPR051677">
    <property type="entry name" value="AfsR-DnrI-RedD_regulator"/>
</dbReference>
<evidence type="ECO:0000256" key="4">
    <source>
        <dbReference type="SAM" id="MobiDB-lite"/>
    </source>
</evidence>
<dbReference type="Gene3D" id="1.25.40.10">
    <property type="entry name" value="Tetratricopeptide repeat domain"/>
    <property type="match status" value="1"/>
</dbReference>
<comment type="caution">
    <text evidence="6">The sequence shown here is derived from an EMBL/GenBank/DDBJ whole genome shotgun (WGS) entry which is preliminary data.</text>
</comment>
<proteinExistence type="predicted"/>
<dbReference type="PANTHER" id="PTHR35807">
    <property type="entry name" value="TRANSCRIPTIONAL REGULATOR REDD-RELATED"/>
    <property type="match status" value="1"/>
</dbReference>
<keyword evidence="3" id="KW-0804">Transcription</keyword>
<evidence type="ECO:0000256" key="1">
    <source>
        <dbReference type="ARBA" id="ARBA00023012"/>
    </source>
</evidence>
<dbReference type="InterPro" id="IPR036388">
    <property type="entry name" value="WH-like_DNA-bd_sf"/>
</dbReference>
<dbReference type="SMART" id="SM01043">
    <property type="entry name" value="BTAD"/>
    <property type="match status" value="1"/>
</dbReference>
<reference evidence="6 7" key="1">
    <citation type="journal article" date="2018" name="J. Biol. Chem.">
        <title>Discovery of the actinoplanic acid pathway in Streptomyces rapamycinicus reveals a genetically conserved synergism with rapamycin.</title>
        <authorList>
            <person name="Mrak P."/>
            <person name="Krastel P."/>
            <person name="Pivk Lukancic P."/>
            <person name="Tao J."/>
            <person name="Pistorius D."/>
            <person name="Moore C.M."/>
        </authorList>
    </citation>
    <scope>NUCLEOTIDE SEQUENCE [LARGE SCALE GENOMIC DNA]</scope>
    <source>
        <strain evidence="6 7">NRRL 5491</strain>
    </source>
</reference>
<dbReference type="SUPFAM" id="SSF52540">
    <property type="entry name" value="P-loop containing nucleoside triphosphate hydrolases"/>
    <property type="match status" value="1"/>
</dbReference>
<dbReference type="InterPro" id="IPR016032">
    <property type="entry name" value="Sig_transdc_resp-reg_C-effctor"/>
</dbReference>
<dbReference type="AlphaFoldDB" id="A0A3L8R9J8"/>
<evidence type="ECO:0000313" key="7">
    <source>
        <dbReference type="Proteomes" id="UP000281594"/>
    </source>
</evidence>
<dbReference type="GO" id="GO:0006355">
    <property type="term" value="P:regulation of DNA-templated transcription"/>
    <property type="evidence" value="ECO:0007669"/>
    <property type="project" value="InterPro"/>
</dbReference>
<evidence type="ECO:0000259" key="5">
    <source>
        <dbReference type="SMART" id="SM01043"/>
    </source>
</evidence>
<dbReference type="InterPro" id="IPR027417">
    <property type="entry name" value="P-loop_NTPase"/>
</dbReference>
<dbReference type="GO" id="GO:0000160">
    <property type="term" value="P:phosphorelay signal transduction system"/>
    <property type="evidence" value="ECO:0007669"/>
    <property type="project" value="UniProtKB-KW"/>
</dbReference>
<dbReference type="Proteomes" id="UP000281594">
    <property type="component" value="Unassembled WGS sequence"/>
</dbReference>